<evidence type="ECO:0000313" key="4">
    <source>
        <dbReference type="Proteomes" id="UP000724672"/>
    </source>
</evidence>
<feature type="domain" description="PrcB C-terminal" evidence="2">
    <location>
        <begin position="72"/>
        <end position="128"/>
    </location>
</feature>
<dbReference type="Pfam" id="PF14343">
    <property type="entry name" value="PrcB_C"/>
    <property type="match status" value="1"/>
</dbReference>
<protein>
    <submittedName>
        <fullName evidence="3">Protease complex subunit PrcB family protein</fullName>
    </submittedName>
</protein>
<dbReference type="AlphaFoldDB" id="A0A942Z815"/>
<keyword evidence="3" id="KW-0378">Hydrolase</keyword>
<keyword evidence="1" id="KW-0732">Signal</keyword>
<comment type="caution">
    <text evidence="3">The sequence shown here is derived from an EMBL/GenBank/DDBJ whole genome shotgun (WGS) entry which is preliminary data.</text>
</comment>
<name>A0A942Z815_9FIRM</name>
<evidence type="ECO:0000256" key="1">
    <source>
        <dbReference type="SAM" id="SignalP"/>
    </source>
</evidence>
<dbReference type="GO" id="GO:0006508">
    <property type="term" value="P:proteolysis"/>
    <property type="evidence" value="ECO:0007669"/>
    <property type="project" value="UniProtKB-KW"/>
</dbReference>
<dbReference type="PROSITE" id="PS51257">
    <property type="entry name" value="PROKAR_LIPOPROTEIN"/>
    <property type="match status" value="1"/>
</dbReference>
<dbReference type="RefSeq" id="WP_203365409.1">
    <property type="nucleotide sequence ID" value="NZ_WSFT01000016.1"/>
</dbReference>
<evidence type="ECO:0000259" key="2">
    <source>
        <dbReference type="Pfam" id="PF14343"/>
    </source>
</evidence>
<evidence type="ECO:0000313" key="3">
    <source>
        <dbReference type="EMBL" id="MBS4537485.1"/>
    </source>
</evidence>
<keyword evidence="3" id="KW-0645">Protease</keyword>
<proteinExistence type="predicted"/>
<dbReference type="Proteomes" id="UP000724672">
    <property type="component" value="Unassembled WGS sequence"/>
</dbReference>
<feature type="chain" id="PRO_5038942208" evidence="1">
    <location>
        <begin position="19"/>
        <end position="148"/>
    </location>
</feature>
<organism evidence="3 4">
    <name type="scientific">Anaeromonas frigoriresistens</name>
    <dbReference type="NCBI Taxonomy" id="2683708"/>
    <lineage>
        <taxon>Bacteria</taxon>
        <taxon>Bacillati</taxon>
        <taxon>Bacillota</taxon>
        <taxon>Tissierellia</taxon>
        <taxon>Tissierellales</taxon>
        <taxon>Thermohalobacteraceae</taxon>
        <taxon>Anaeromonas</taxon>
    </lineage>
</organism>
<dbReference type="GO" id="GO:0008233">
    <property type="term" value="F:peptidase activity"/>
    <property type="evidence" value="ECO:0007669"/>
    <property type="project" value="UniProtKB-KW"/>
</dbReference>
<sequence>MKKLIGLILIFSSIVFFIGCSNDTENSPVDDKAKGVEYVVMENAPQDVENIVSDIRKNRGFKIIDSEEKGNFIYIGLGEKPTGGYNIAVEEVEREENFIKISIMEYQPKTDDMVTQALTYPYTIIKIEEEVEDIKVITTDGKELDSIK</sequence>
<feature type="signal peptide" evidence="1">
    <location>
        <begin position="1"/>
        <end position="18"/>
    </location>
</feature>
<reference evidence="3" key="1">
    <citation type="submission" date="2019-12" db="EMBL/GenBank/DDBJ databases">
        <title>Clostridiaceae gen. nov. sp. nov., isolated from sediment in Xinjiang, China.</title>
        <authorList>
            <person name="Zhang R."/>
        </authorList>
    </citation>
    <scope>NUCLEOTIDE SEQUENCE</scope>
    <source>
        <strain evidence="3">D2Q-11</strain>
    </source>
</reference>
<dbReference type="EMBL" id="WSFT01000016">
    <property type="protein sequence ID" value="MBS4537485.1"/>
    <property type="molecule type" value="Genomic_DNA"/>
</dbReference>
<dbReference type="InterPro" id="IPR025748">
    <property type="entry name" value="PrcB_C_dom"/>
</dbReference>
<keyword evidence="4" id="KW-1185">Reference proteome</keyword>
<accession>A0A942Z815</accession>
<gene>
    <name evidence="3" type="ORF">GOQ27_03370</name>
</gene>